<reference evidence="2 3" key="1">
    <citation type="journal article" date="2016" name="Front. Microbiol.">
        <title>Genomic Resource of Rice Seed Associated Bacteria.</title>
        <authorList>
            <person name="Midha S."/>
            <person name="Bansal K."/>
            <person name="Sharma S."/>
            <person name="Kumar N."/>
            <person name="Patil P.P."/>
            <person name="Chaudhry V."/>
            <person name="Patil P.B."/>
        </authorList>
    </citation>
    <scope>NUCLEOTIDE SEQUENCE [LARGE SCALE GENOMIC DNA]</scope>
    <source>
        <strain evidence="2 3">NS331</strain>
    </source>
</reference>
<accession>A0A147GZX5</accession>
<sequence length="120" mass="12793">MTDAHTLADDYLALWNDADDASRGRRLAARWRTDARYADPMMQGEGLDGIASMISAARAQFPGHAFTRRGTPDTHGRFVRFSWSLAPDGGAAVAAGTDVVRLDADGRIAEVIGFLDGAAA</sequence>
<dbReference type="Gene3D" id="3.10.450.50">
    <property type="match status" value="1"/>
</dbReference>
<dbReference type="RefSeq" id="WP_058641570.1">
    <property type="nucleotide sequence ID" value="NZ_LDSL01000051.1"/>
</dbReference>
<dbReference type="EMBL" id="LDSL01000051">
    <property type="protein sequence ID" value="KTT23258.1"/>
    <property type="molecule type" value="Genomic_DNA"/>
</dbReference>
<feature type="domain" description="SnoaL-like" evidence="1">
    <location>
        <begin position="10"/>
        <end position="111"/>
    </location>
</feature>
<name>A0A147GZX5_9BURK</name>
<evidence type="ECO:0000313" key="2">
    <source>
        <dbReference type="EMBL" id="KTT23258.1"/>
    </source>
</evidence>
<dbReference type="OrthoDB" id="9808719at2"/>
<dbReference type="PATRIC" id="fig|433924.3.peg.3561"/>
<organism evidence="2 3">
    <name type="scientific">Pseudacidovorax intermedius</name>
    <dbReference type="NCBI Taxonomy" id="433924"/>
    <lineage>
        <taxon>Bacteria</taxon>
        <taxon>Pseudomonadati</taxon>
        <taxon>Pseudomonadota</taxon>
        <taxon>Betaproteobacteria</taxon>
        <taxon>Burkholderiales</taxon>
        <taxon>Comamonadaceae</taxon>
        <taxon>Pseudacidovorax</taxon>
    </lineage>
</organism>
<dbReference type="Proteomes" id="UP000072741">
    <property type="component" value="Unassembled WGS sequence"/>
</dbReference>
<proteinExistence type="predicted"/>
<keyword evidence="3" id="KW-1185">Reference proteome</keyword>
<comment type="caution">
    <text evidence="2">The sequence shown here is derived from an EMBL/GenBank/DDBJ whole genome shotgun (WGS) entry which is preliminary data.</text>
</comment>
<gene>
    <name evidence="2" type="ORF">NS331_07895</name>
</gene>
<dbReference type="Pfam" id="PF12680">
    <property type="entry name" value="SnoaL_2"/>
    <property type="match status" value="1"/>
</dbReference>
<dbReference type="AlphaFoldDB" id="A0A147GZX5"/>
<evidence type="ECO:0000313" key="3">
    <source>
        <dbReference type="Proteomes" id="UP000072741"/>
    </source>
</evidence>
<dbReference type="InterPro" id="IPR032710">
    <property type="entry name" value="NTF2-like_dom_sf"/>
</dbReference>
<dbReference type="InterPro" id="IPR037401">
    <property type="entry name" value="SnoaL-like"/>
</dbReference>
<evidence type="ECO:0000259" key="1">
    <source>
        <dbReference type="Pfam" id="PF12680"/>
    </source>
</evidence>
<protein>
    <submittedName>
        <fullName evidence="2">Polyketide cyclase</fullName>
    </submittedName>
</protein>
<dbReference type="SUPFAM" id="SSF54427">
    <property type="entry name" value="NTF2-like"/>
    <property type="match status" value="1"/>
</dbReference>